<dbReference type="PANTHER" id="PTHR43394">
    <property type="entry name" value="ATP-DEPENDENT PERMEASE MDL1, MITOCHONDRIAL"/>
    <property type="match status" value="1"/>
</dbReference>
<dbReference type="InterPro" id="IPR003593">
    <property type="entry name" value="AAA+_ATPase"/>
</dbReference>
<dbReference type="PROSITE" id="PS00211">
    <property type="entry name" value="ABC_TRANSPORTER_1"/>
    <property type="match status" value="1"/>
</dbReference>
<feature type="transmembrane region" description="Helical" evidence="7">
    <location>
        <begin position="274"/>
        <end position="296"/>
    </location>
</feature>
<feature type="transmembrane region" description="Helical" evidence="7">
    <location>
        <begin position="85"/>
        <end position="105"/>
    </location>
</feature>
<dbReference type="RefSeq" id="WP_193736465.1">
    <property type="nucleotide sequence ID" value="NZ_CP063304.1"/>
</dbReference>
<feature type="transmembrane region" description="Helical" evidence="7">
    <location>
        <begin position="308"/>
        <end position="329"/>
    </location>
</feature>
<feature type="transmembrane region" description="Helical" evidence="7">
    <location>
        <begin position="46"/>
        <end position="65"/>
    </location>
</feature>
<dbReference type="GO" id="GO:0005886">
    <property type="term" value="C:plasma membrane"/>
    <property type="evidence" value="ECO:0007669"/>
    <property type="project" value="UniProtKB-SubCell"/>
</dbReference>
<keyword evidence="3" id="KW-0547">Nucleotide-binding</keyword>
<sequence length="601" mass="67437">MKTKHKKENSYPFHLDDDLVQNSYRQHENNPVQILLNLYRGNYKKLMLSTLCYIVKHSPVWALPIVTANIVNYVTNPPENVHQLLLTNMILIVALILINIPANYLHTRFKSLATRSVEASLRSTLVRKIQQLSISFHKEMESGRIQSKIMRDVEAVETLSSQMFISLLNILINIVVALSVTVAKSRVVFFFFLLTIPVAALTIFVFKRPMKKHNRKFRKEIETTSAKVMEMVEMIPITRAHALEQKESSRMSQQLIEVAAEGYRLDVIQSTFGSVSWAVFQIFQVICLIFTANLALNHKIPAGDIVLYQSYFATIVNQVSAVITLLPTITRGMESVSSIGEILNDNDIEDNRGKTKLSSLRGEYRLDDIHFQYAKDQKAILDGITLDVHAGETIAFVGESGAGKSTLINIIIGFLMPNKGTLYIDGIDSRKLNLPSYRKNIAVVPQTTVLFSGSIRDNITYGLEHFTEDDVQKAVRAANLEDVIQKLPNGLDTMVGSHGDKLSGGQKQRISIARALIRNPEVIIFDEATSALDSFSEKQIQGALANLSKGKTTFLVAHRLSTIRTADKIVVLRNGKCVEYGTWDELIAKKGIFYQMHSLQA</sequence>
<feature type="transmembrane region" description="Helical" evidence="7">
    <location>
        <begin position="188"/>
        <end position="206"/>
    </location>
</feature>
<name>A0A7M2RIK3_9FIRM</name>
<evidence type="ECO:0000256" key="5">
    <source>
        <dbReference type="ARBA" id="ARBA00022989"/>
    </source>
</evidence>
<protein>
    <submittedName>
        <fullName evidence="10">ABC transporter ATP-binding protein</fullName>
    </submittedName>
</protein>
<dbReference type="InterPro" id="IPR017871">
    <property type="entry name" value="ABC_transporter-like_CS"/>
</dbReference>
<accession>A0A7M2RIK3</accession>
<gene>
    <name evidence="10" type="ORF">INP51_04130</name>
</gene>
<evidence type="ECO:0000256" key="1">
    <source>
        <dbReference type="ARBA" id="ARBA00004651"/>
    </source>
</evidence>
<dbReference type="AlphaFoldDB" id="A0A7M2RIK3"/>
<keyword evidence="11" id="KW-1185">Reference proteome</keyword>
<organism evidence="10 11">
    <name type="scientific">Blautia liquoris</name>
    <dbReference type="NCBI Taxonomy" id="2779518"/>
    <lineage>
        <taxon>Bacteria</taxon>
        <taxon>Bacillati</taxon>
        <taxon>Bacillota</taxon>
        <taxon>Clostridia</taxon>
        <taxon>Lachnospirales</taxon>
        <taxon>Lachnospiraceae</taxon>
        <taxon>Blautia</taxon>
    </lineage>
</organism>
<dbReference type="GO" id="GO:0016887">
    <property type="term" value="F:ATP hydrolysis activity"/>
    <property type="evidence" value="ECO:0007669"/>
    <property type="project" value="InterPro"/>
</dbReference>
<dbReference type="KEGG" id="bliq:INP51_04130"/>
<keyword evidence="5 7" id="KW-1133">Transmembrane helix</keyword>
<dbReference type="InterPro" id="IPR027417">
    <property type="entry name" value="P-loop_NTPase"/>
</dbReference>
<keyword evidence="2 7" id="KW-0812">Transmembrane</keyword>
<proteinExistence type="predicted"/>
<dbReference type="FunFam" id="3.40.50.300:FF:000218">
    <property type="entry name" value="Multidrug ABC transporter ATP-binding protein"/>
    <property type="match status" value="1"/>
</dbReference>
<dbReference type="SUPFAM" id="SSF90123">
    <property type="entry name" value="ABC transporter transmembrane region"/>
    <property type="match status" value="1"/>
</dbReference>
<evidence type="ECO:0000259" key="9">
    <source>
        <dbReference type="PROSITE" id="PS50929"/>
    </source>
</evidence>
<dbReference type="InterPro" id="IPR011527">
    <property type="entry name" value="ABC1_TM_dom"/>
</dbReference>
<reference evidence="10 11" key="1">
    <citation type="submission" date="2020-10" db="EMBL/GenBank/DDBJ databases">
        <title>Blautia liquoris sp.nov., isolated from the mud in a fermentation cellar used for the production of Chinese strong-flavoured liquor.</title>
        <authorList>
            <person name="Lu L."/>
        </authorList>
    </citation>
    <scope>NUCLEOTIDE SEQUENCE [LARGE SCALE GENOMIC DNA]</scope>
    <source>
        <strain evidence="10 11">LZLJ-3</strain>
    </source>
</reference>
<dbReference type="Gene3D" id="3.40.50.300">
    <property type="entry name" value="P-loop containing nucleotide triphosphate hydrolases"/>
    <property type="match status" value="1"/>
</dbReference>
<evidence type="ECO:0000313" key="10">
    <source>
        <dbReference type="EMBL" id="QOV20145.1"/>
    </source>
</evidence>
<dbReference type="GO" id="GO:0015421">
    <property type="term" value="F:ABC-type oligopeptide transporter activity"/>
    <property type="evidence" value="ECO:0007669"/>
    <property type="project" value="TreeGrafter"/>
</dbReference>
<keyword evidence="6 7" id="KW-0472">Membrane</keyword>
<dbReference type="PROSITE" id="PS50893">
    <property type="entry name" value="ABC_TRANSPORTER_2"/>
    <property type="match status" value="1"/>
</dbReference>
<dbReference type="Pfam" id="PF00664">
    <property type="entry name" value="ABC_membrane"/>
    <property type="match status" value="1"/>
</dbReference>
<keyword evidence="4 10" id="KW-0067">ATP-binding</keyword>
<dbReference type="SUPFAM" id="SSF52540">
    <property type="entry name" value="P-loop containing nucleoside triphosphate hydrolases"/>
    <property type="match status" value="1"/>
</dbReference>
<dbReference type="InterPro" id="IPR039421">
    <property type="entry name" value="Type_1_exporter"/>
</dbReference>
<dbReference type="EMBL" id="CP063304">
    <property type="protein sequence ID" value="QOV20145.1"/>
    <property type="molecule type" value="Genomic_DNA"/>
</dbReference>
<evidence type="ECO:0000256" key="6">
    <source>
        <dbReference type="ARBA" id="ARBA00023136"/>
    </source>
</evidence>
<dbReference type="InterPro" id="IPR036640">
    <property type="entry name" value="ABC1_TM_sf"/>
</dbReference>
<evidence type="ECO:0000256" key="2">
    <source>
        <dbReference type="ARBA" id="ARBA00022692"/>
    </source>
</evidence>
<evidence type="ECO:0000313" key="11">
    <source>
        <dbReference type="Proteomes" id="UP000593601"/>
    </source>
</evidence>
<feature type="domain" description="ABC transmembrane type-1" evidence="9">
    <location>
        <begin position="62"/>
        <end position="331"/>
    </location>
</feature>
<feature type="transmembrane region" description="Helical" evidence="7">
    <location>
        <begin position="164"/>
        <end position="182"/>
    </location>
</feature>
<dbReference type="InterPro" id="IPR003439">
    <property type="entry name" value="ABC_transporter-like_ATP-bd"/>
</dbReference>
<dbReference type="Pfam" id="PF00005">
    <property type="entry name" value="ABC_tran"/>
    <property type="match status" value="1"/>
</dbReference>
<feature type="domain" description="ABC transporter" evidence="8">
    <location>
        <begin position="364"/>
        <end position="599"/>
    </location>
</feature>
<evidence type="ECO:0000256" key="3">
    <source>
        <dbReference type="ARBA" id="ARBA00022741"/>
    </source>
</evidence>
<evidence type="ECO:0000256" key="4">
    <source>
        <dbReference type="ARBA" id="ARBA00022840"/>
    </source>
</evidence>
<dbReference type="PANTHER" id="PTHR43394:SF1">
    <property type="entry name" value="ATP-BINDING CASSETTE SUB-FAMILY B MEMBER 10, MITOCHONDRIAL"/>
    <property type="match status" value="1"/>
</dbReference>
<comment type="subcellular location">
    <subcellularLocation>
        <location evidence="1">Cell membrane</location>
        <topology evidence="1">Multi-pass membrane protein</topology>
    </subcellularLocation>
</comment>
<dbReference type="PROSITE" id="PS50929">
    <property type="entry name" value="ABC_TM1F"/>
    <property type="match status" value="1"/>
</dbReference>
<dbReference type="Gene3D" id="1.20.1560.10">
    <property type="entry name" value="ABC transporter type 1, transmembrane domain"/>
    <property type="match status" value="1"/>
</dbReference>
<evidence type="ECO:0000256" key="7">
    <source>
        <dbReference type="SAM" id="Phobius"/>
    </source>
</evidence>
<dbReference type="CDD" id="cd07346">
    <property type="entry name" value="ABC_6TM_exporters"/>
    <property type="match status" value="1"/>
</dbReference>
<dbReference type="Proteomes" id="UP000593601">
    <property type="component" value="Chromosome"/>
</dbReference>
<dbReference type="GO" id="GO:0005524">
    <property type="term" value="F:ATP binding"/>
    <property type="evidence" value="ECO:0007669"/>
    <property type="project" value="UniProtKB-KW"/>
</dbReference>
<dbReference type="SMART" id="SM00382">
    <property type="entry name" value="AAA"/>
    <property type="match status" value="1"/>
</dbReference>
<evidence type="ECO:0000259" key="8">
    <source>
        <dbReference type="PROSITE" id="PS50893"/>
    </source>
</evidence>